<evidence type="ECO:0000259" key="9">
    <source>
        <dbReference type="PROSITE" id="PS50929"/>
    </source>
</evidence>
<keyword evidence="5 7" id="KW-1133">Transmembrane helix</keyword>
<evidence type="ECO:0000256" key="1">
    <source>
        <dbReference type="ARBA" id="ARBA00004651"/>
    </source>
</evidence>
<feature type="domain" description="ABC transporter" evidence="8">
    <location>
        <begin position="357"/>
        <end position="600"/>
    </location>
</feature>
<dbReference type="InterPro" id="IPR003439">
    <property type="entry name" value="ABC_transporter-like_ATP-bd"/>
</dbReference>
<evidence type="ECO:0000256" key="3">
    <source>
        <dbReference type="ARBA" id="ARBA00022741"/>
    </source>
</evidence>
<dbReference type="PANTHER" id="PTHR43394:SF1">
    <property type="entry name" value="ATP-BINDING CASSETTE SUB-FAMILY B MEMBER 10, MITOCHONDRIAL"/>
    <property type="match status" value="1"/>
</dbReference>
<keyword evidence="11" id="KW-1185">Reference proteome</keyword>
<reference evidence="10 11" key="1">
    <citation type="submission" date="2023-12" db="EMBL/GenBank/DDBJ databases">
        <title>Baltic Sea Cyanobacteria.</title>
        <authorList>
            <person name="Delbaje E."/>
            <person name="Fewer D.P."/>
            <person name="Shishido T.K."/>
        </authorList>
    </citation>
    <scope>NUCLEOTIDE SEQUENCE [LARGE SCALE GENOMIC DNA]</scope>
    <source>
        <strain evidence="10 11">CCNP 1315</strain>
    </source>
</reference>
<dbReference type="RefSeq" id="WP_323275561.1">
    <property type="nucleotide sequence ID" value="NZ_JAYGHT010000200.1"/>
</dbReference>
<evidence type="ECO:0000256" key="7">
    <source>
        <dbReference type="SAM" id="Phobius"/>
    </source>
</evidence>
<feature type="domain" description="ABC transmembrane type-1" evidence="9">
    <location>
        <begin position="58"/>
        <end position="305"/>
    </location>
</feature>
<evidence type="ECO:0000256" key="4">
    <source>
        <dbReference type="ARBA" id="ARBA00022840"/>
    </source>
</evidence>
<accession>A0ABU5U8B2</accession>
<comment type="subcellular location">
    <subcellularLocation>
        <location evidence="1">Cell membrane</location>
        <topology evidence="1">Multi-pass membrane protein</topology>
    </subcellularLocation>
</comment>
<comment type="caution">
    <text evidence="10">The sequence shown here is derived from an EMBL/GenBank/DDBJ whole genome shotgun (WGS) entry which is preliminary data.</text>
</comment>
<sequence>MNRKQWELLWNFICPYQLWMGLSLGLGLLNGLLGGIGLTLVVPVVMEFLGLRLSPEEFPSILYPVLTGFENLPPSLHLTLLTTVAVGAIILQSGVSYLNILLSGYLTRRLTTHLRDEQLQLLLAVDIAFYTDRQLGDLKHIVDTETQRTVSCLRNLLRIAILTITITVFVGILIMLSWLLTLVTGIFLLGVVRINQIAIAQSRFYGKKVSNLSKDYAVSLLELLSGIRLVKTTANERREYTRLQQLMLDCETADFAAQAMTEAITPLGQLLGVLGVLLLVCVVPLFGLNTSTGATLILTYILVLFRLLPQLSALDTYRSRLAHRASSVEIVQNFLRRDNKPFMVNGSLVYSPLKKEIRFNKVSFSYPIISQREKDSLPEMKPILTHIEFSIPQGSTLAVVGASGAGKSTLADLLCRLYDPDSGSITLDGEDLRNYDLSSLRSAIAVVSQDVFLFNHTIRYNLTYACNCATETEIWQAVKQAYAEEFISQFPEQLETRIGDRGVRLSGGQRQRLAIARALLQKPDILILDEATSALDSLSEQQVQQAFNRLSCTRFIIAHRLSTIQNADQIAVLHQGKIVECGTHSDLILQQGYYSRLYQEQTHINQQ</sequence>
<dbReference type="Pfam" id="PF00005">
    <property type="entry name" value="ABC_tran"/>
    <property type="match status" value="1"/>
</dbReference>
<feature type="transmembrane region" description="Helical" evidence="7">
    <location>
        <begin position="21"/>
        <end position="46"/>
    </location>
</feature>
<dbReference type="PROSITE" id="PS50893">
    <property type="entry name" value="ABC_TRANSPORTER_2"/>
    <property type="match status" value="1"/>
</dbReference>
<dbReference type="PANTHER" id="PTHR43394">
    <property type="entry name" value="ATP-DEPENDENT PERMEASE MDL1, MITOCHONDRIAL"/>
    <property type="match status" value="1"/>
</dbReference>
<dbReference type="PROSITE" id="PS50929">
    <property type="entry name" value="ABC_TM1F"/>
    <property type="match status" value="1"/>
</dbReference>
<protein>
    <submittedName>
        <fullName evidence="10">ABC transporter ATP-binding protein</fullName>
    </submittedName>
</protein>
<evidence type="ECO:0000256" key="6">
    <source>
        <dbReference type="ARBA" id="ARBA00023136"/>
    </source>
</evidence>
<dbReference type="InterPro" id="IPR003593">
    <property type="entry name" value="AAA+_ATPase"/>
</dbReference>
<keyword evidence="3" id="KW-0547">Nucleotide-binding</keyword>
<dbReference type="InterPro" id="IPR039421">
    <property type="entry name" value="Type_1_exporter"/>
</dbReference>
<feature type="transmembrane region" description="Helical" evidence="7">
    <location>
        <begin position="186"/>
        <end position="205"/>
    </location>
</feature>
<organism evidence="10 11">
    <name type="scientific">Limnoraphis robusta CCNP1315</name>
    <dbReference type="NCBI Taxonomy" id="3110306"/>
    <lineage>
        <taxon>Bacteria</taxon>
        <taxon>Bacillati</taxon>
        <taxon>Cyanobacteriota</taxon>
        <taxon>Cyanophyceae</taxon>
        <taxon>Oscillatoriophycideae</taxon>
        <taxon>Oscillatoriales</taxon>
        <taxon>Sirenicapillariaceae</taxon>
        <taxon>Limnoraphis</taxon>
    </lineage>
</organism>
<keyword evidence="4 10" id="KW-0067">ATP-binding</keyword>
<dbReference type="Pfam" id="PF00664">
    <property type="entry name" value="ABC_membrane"/>
    <property type="match status" value="1"/>
</dbReference>
<evidence type="ECO:0000256" key="5">
    <source>
        <dbReference type="ARBA" id="ARBA00022989"/>
    </source>
</evidence>
<gene>
    <name evidence="10" type="ORF">VB854_29595</name>
</gene>
<dbReference type="EMBL" id="JAYGHT010000200">
    <property type="protein sequence ID" value="MEA5523092.1"/>
    <property type="molecule type" value="Genomic_DNA"/>
</dbReference>
<dbReference type="Proteomes" id="UP001301728">
    <property type="component" value="Unassembled WGS sequence"/>
</dbReference>
<dbReference type="InterPro" id="IPR036640">
    <property type="entry name" value="ABC1_TM_sf"/>
</dbReference>
<evidence type="ECO:0000259" key="8">
    <source>
        <dbReference type="PROSITE" id="PS50893"/>
    </source>
</evidence>
<dbReference type="SMART" id="SM00382">
    <property type="entry name" value="AAA"/>
    <property type="match status" value="1"/>
</dbReference>
<dbReference type="InterPro" id="IPR027417">
    <property type="entry name" value="P-loop_NTPase"/>
</dbReference>
<keyword evidence="6 7" id="KW-0472">Membrane</keyword>
<keyword evidence="2 7" id="KW-0812">Transmembrane</keyword>
<dbReference type="PROSITE" id="PS00211">
    <property type="entry name" value="ABC_TRANSPORTER_1"/>
    <property type="match status" value="1"/>
</dbReference>
<feature type="transmembrane region" description="Helical" evidence="7">
    <location>
        <begin position="270"/>
        <end position="288"/>
    </location>
</feature>
<dbReference type="Gene3D" id="3.40.50.300">
    <property type="entry name" value="P-loop containing nucleotide triphosphate hydrolases"/>
    <property type="match status" value="1"/>
</dbReference>
<feature type="transmembrane region" description="Helical" evidence="7">
    <location>
        <begin position="76"/>
        <end position="100"/>
    </location>
</feature>
<feature type="transmembrane region" description="Helical" evidence="7">
    <location>
        <begin position="156"/>
        <end position="180"/>
    </location>
</feature>
<dbReference type="SUPFAM" id="SSF52540">
    <property type="entry name" value="P-loop containing nucleoside triphosphate hydrolases"/>
    <property type="match status" value="1"/>
</dbReference>
<proteinExistence type="predicted"/>
<dbReference type="InterPro" id="IPR017871">
    <property type="entry name" value="ABC_transporter-like_CS"/>
</dbReference>
<evidence type="ECO:0000256" key="2">
    <source>
        <dbReference type="ARBA" id="ARBA00022692"/>
    </source>
</evidence>
<dbReference type="SUPFAM" id="SSF90123">
    <property type="entry name" value="ABC transporter transmembrane region"/>
    <property type="match status" value="1"/>
</dbReference>
<evidence type="ECO:0000313" key="10">
    <source>
        <dbReference type="EMBL" id="MEA5523092.1"/>
    </source>
</evidence>
<dbReference type="GO" id="GO:0005524">
    <property type="term" value="F:ATP binding"/>
    <property type="evidence" value="ECO:0007669"/>
    <property type="project" value="UniProtKB-KW"/>
</dbReference>
<name>A0ABU5U8B2_9CYAN</name>
<dbReference type="Gene3D" id="1.20.1560.10">
    <property type="entry name" value="ABC transporter type 1, transmembrane domain"/>
    <property type="match status" value="1"/>
</dbReference>
<evidence type="ECO:0000313" key="11">
    <source>
        <dbReference type="Proteomes" id="UP001301728"/>
    </source>
</evidence>
<dbReference type="InterPro" id="IPR011527">
    <property type="entry name" value="ABC1_TM_dom"/>
</dbReference>